<dbReference type="GO" id="GO:0006355">
    <property type="term" value="P:regulation of DNA-templated transcription"/>
    <property type="evidence" value="ECO:0007669"/>
    <property type="project" value="UniProtKB-ARBA"/>
</dbReference>
<dbReference type="CDD" id="cd00090">
    <property type="entry name" value="HTH_ARSR"/>
    <property type="match status" value="1"/>
</dbReference>
<accession>A0ABD5SPT5</accession>
<keyword evidence="7" id="KW-1185">Reference proteome</keyword>
<dbReference type="Gene3D" id="3.30.450.40">
    <property type="match status" value="1"/>
</dbReference>
<dbReference type="SUPFAM" id="SSF55781">
    <property type="entry name" value="GAF domain-like"/>
    <property type="match status" value="1"/>
</dbReference>
<reference evidence="6 7" key="1">
    <citation type="journal article" date="2019" name="Int. J. Syst. Evol. Microbiol.">
        <title>The Global Catalogue of Microorganisms (GCM) 10K type strain sequencing project: providing services to taxonomists for standard genome sequencing and annotation.</title>
        <authorList>
            <consortium name="The Broad Institute Genomics Platform"/>
            <consortium name="The Broad Institute Genome Sequencing Center for Infectious Disease"/>
            <person name="Wu L."/>
            <person name="Ma J."/>
        </authorList>
    </citation>
    <scope>NUCLEOTIDE SEQUENCE [LARGE SCALE GENOMIC DNA]</scope>
    <source>
        <strain evidence="6 7">LMG 29247</strain>
    </source>
</reference>
<dbReference type="RefSeq" id="WP_273738136.1">
    <property type="nucleotide sequence ID" value="NZ_JAQIVI010000132.1"/>
</dbReference>
<protein>
    <submittedName>
        <fullName evidence="6">IclR family transcriptional regulator</fullName>
    </submittedName>
</protein>
<dbReference type="InterPro" id="IPR036390">
    <property type="entry name" value="WH_DNA-bd_sf"/>
</dbReference>
<evidence type="ECO:0000259" key="5">
    <source>
        <dbReference type="PROSITE" id="PS51078"/>
    </source>
</evidence>
<dbReference type="InterPro" id="IPR014757">
    <property type="entry name" value="Tscrpt_reg_IclR_C"/>
</dbReference>
<dbReference type="GO" id="GO:0003677">
    <property type="term" value="F:DNA binding"/>
    <property type="evidence" value="ECO:0007669"/>
    <property type="project" value="UniProtKB-KW"/>
</dbReference>
<dbReference type="PROSITE" id="PS51078">
    <property type="entry name" value="ICLR_ED"/>
    <property type="match status" value="1"/>
</dbReference>
<dbReference type="InterPro" id="IPR011991">
    <property type="entry name" value="ArsR-like_HTH"/>
</dbReference>
<gene>
    <name evidence="6" type="ORF">ACFQE6_08770</name>
</gene>
<dbReference type="InterPro" id="IPR050707">
    <property type="entry name" value="HTH_MetabolicPath_Reg"/>
</dbReference>
<evidence type="ECO:0000256" key="1">
    <source>
        <dbReference type="ARBA" id="ARBA00023015"/>
    </source>
</evidence>
<dbReference type="InterPro" id="IPR029016">
    <property type="entry name" value="GAF-like_dom_sf"/>
</dbReference>
<evidence type="ECO:0000313" key="7">
    <source>
        <dbReference type="Proteomes" id="UP001596383"/>
    </source>
</evidence>
<comment type="caution">
    <text evidence="6">The sequence shown here is derived from an EMBL/GenBank/DDBJ whole genome shotgun (WGS) entry which is preliminary data.</text>
</comment>
<organism evidence="6 7">
    <name type="scientific">Natrinema soli</name>
    <dbReference type="NCBI Taxonomy" id="1930624"/>
    <lineage>
        <taxon>Archaea</taxon>
        <taxon>Methanobacteriati</taxon>
        <taxon>Methanobacteriota</taxon>
        <taxon>Stenosarchaea group</taxon>
        <taxon>Halobacteria</taxon>
        <taxon>Halobacteriales</taxon>
        <taxon>Natrialbaceae</taxon>
        <taxon>Natrinema</taxon>
    </lineage>
</organism>
<keyword evidence="3" id="KW-0804">Transcription</keyword>
<dbReference type="AlphaFoldDB" id="A0ABD5SPT5"/>
<dbReference type="Proteomes" id="UP001596383">
    <property type="component" value="Unassembled WGS sequence"/>
</dbReference>
<dbReference type="SUPFAM" id="SSF46785">
    <property type="entry name" value="Winged helix' DNA-binding domain"/>
    <property type="match status" value="1"/>
</dbReference>
<evidence type="ECO:0000256" key="3">
    <source>
        <dbReference type="ARBA" id="ARBA00023163"/>
    </source>
</evidence>
<dbReference type="PANTHER" id="PTHR30136:SF35">
    <property type="entry name" value="HTH-TYPE TRANSCRIPTIONAL REGULATOR RV1719"/>
    <property type="match status" value="1"/>
</dbReference>
<keyword evidence="1" id="KW-0805">Transcription regulation</keyword>
<keyword evidence="2" id="KW-0238">DNA-binding</keyword>
<name>A0ABD5SPT5_9EURY</name>
<dbReference type="InterPro" id="IPR005471">
    <property type="entry name" value="Tscrpt_reg_IclR_N"/>
</dbReference>
<dbReference type="PANTHER" id="PTHR30136">
    <property type="entry name" value="HELIX-TURN-HELIX TRANSCRIPTIONAL REGULATOR, ICLR FAMILY"/>
    <property type="match status" value="1"/>
</dbReference>
<dbReference type="Pfam" id="PF01614">
    <property type="entry name" value="IclR_C"/>
    <property type="match status" value="1"/>
</dbReference>
<evidence type="ECO:0000259" key="4">
    <source>
        <dbReference type="PROSITE" id="PS51077"/>
    </source>
</evidence>
<dbReference type="InterPro" id="IPR036388">
    <property type="entry name" value="WH-like_DNA-bd_sf"/>
</dbReference>
<dbReference type="Pfam" id="PF09339">
    <property type="entry name" value="HTH_IclR"/>
    <property type="match status" value="1"/>
</dbReference>
<evidence type="ECO:0000313" key="6">
    <source>
        <dbReference type="EMBL" id="MFC6765100.1"/>
    </source>
</evidence>
<feature type="domain" description="HTH iclR-type" evidence="4">
    <location>
        <begin position="10"/>
        <end position="69"/>
    </location>
</feature>
<evidence type="ECO:0000256" key="2">
    <source>
        <dbReference type="ARBA" id="ARBA00023125"/>
    </source>
</evidence>
<dbReference type="PROSITE" id="PS51077">
    <property type="entry name" value="HTH_ICLR"/>
    <property type="match status" value="1"/>
</dbReference>
<feature type="domain" description="IclR-ED" evidence="5">
    <location>
        <begin position="70"/>
        <end position="258"/>
    </location>
</feature>
<dbReference type="Gene3D" id="1.10.10.10">
    <property type="entry name" value="Winged helix-like DNA-binding domain superfamily/Winged helix DNA-binding domain"/>
    <property type="match status" value="1"/>
</dbReference>
<sequence length="266" mass="29561">MSSNDGSRRIQSADRVCDIFEQLRSDGDSTVSELASSVDLSPGTTHTYLATLESRGLIRKREGKYRLGLELLPYGEHVRHQNALYKAATEEIHRLAHDSGACAHLMTEYQNQLLVLQEVYGEKAIGTTFHSQKLEQPQKSFHCTAAGKSILAHLPDDRRQEVVQEHGLKEFSSTTITDEPVLIEELETIEERGFALNDQEHMQGIRAVGAPIQYDDERIIGAISLSGSASNWSGDRFRRDLPEEVMRVANAIEVNLHSAGHSAARG</sequence>
<dbReference type="SMART" id="SM00346">
    <property type="entry name" value="HTH_ICLR"/>
    <property type="match status" value="1"/>
</dbReference>
<proteinExistence type="predicted"/>
<dbReference type="EMBL" id="JBHSWV010000132">
    <property type="protein sequence ID" value="MFC6765100.1"/>
    <property type="molecule type" value="Genomic_DNA"/>
</dbReference>